<dbReference type="InterPro" id="IPR038695">
    <property type="entry name" value="Saro_0823-like_sf"/>
</dbReference>
<keyword evidence="3" id="KW-1185">Reference proteome</keyword>
<keyword evidence="1" id="KW-0812">Transmembrane</keyword>
<accession>A0A557SR98</accession>
<name>A0A557SR98_9ARCH</name>
<dbReference type="InterPro" id="IPR003795">
    <property type="entry name" value="DUF192"/>
</dbReference>
<organism evidence="2 3">
    <name type="scientific">Candidatus Nitrosocosmicus arcticus</name>
    <dbReference type="NCBI Taxonomy" id="2035267"/>
    <lineage>
        <taxon>Archaea</taxon>
        <taxon>Nitrososphaerota</taxon>
        <taxon>Nitrososphaeria</taxon>
        <taxon>Nitrososphaerales</taxon>
        <taxon>Nitrososphaeraceae</taxon>
        <taxon>Candidatus Nitrosocosmicus</taxon>
    </lineage>
</organism>
<keyword evidence="1" id="KW-0472">Membrane</keyword>
<feature type="transmembrane region" description="Helical" evidence="1">
    <location>
        <begin position="7"/>
        <end position="26"/>
    </location>
</feature>
<evidence type="ECO:0000313" key="2">
    <source>
        <dbReference type="EMBL" id="TVP39129.1"/>
    </source>
</evidence>
<gene>
    <name evidence="2" type="ORF">NARC_200018</name>
</gene>
<dbReference type="Gene3D" id="2.60.120.1140">
    <property type="entry name" value="Protein of unknown function DUF192"/>
    <property type="match status" value="1"/>
</dbReference>
<dbReference type="OrthoDB" id="6763at2157"/>
<dbReference type="PANTHER" id="PTHR37953:SF1">
    <property type="entry name" value="UPF0127 PROTEIN MJ1496"/>
    <property type="match status" value="1"/>
</dbReference>
<evidence type="ECO:0000256" key="1">
    <source>
        <dbReference type="SAM" id="Phobius"/>
    </source>
</evidence>
<evidence type="ECO:0000313" key="3">
    <source>
        <dbReference type="Proteomes" id="UP000315289"/>
    </source>
</evidence>
<dbReference type="EMBL" id="VOAH01000020">
    <property type="protein sequence ID" value="TVP39129.1"/>
    <property type="molecule type" value="Genomic_DNA"/>
</dbReference>
<reference evidence="2 3" key="1">
    <citation type="journal article" date="2019" name="Front. Microbiol.">
        <title>Ammonia Oxidation by the Arctic Terrestrial Thaumarchaeote Candidatus Nitrosocosmicus arcticus Is Stimulated by Increasing Temperatures.</title>
        <authorList>
            <person name="Alves R.J.E."/>
            <person name="Kerou M."/>
            <person name="Zappe A."/>
            <person name="Bittner R."/>
            <person name="Abby S.S."/>
            <person name="Schmidt H.A."/>
            <person name="Pfeifer K."/>
            <person name="Schleper C."/>
        </authorList>
    </citation>
    <scope>NUCLEOTIDE SEQUENCE [LARGE SCALE GENOMIC DNA]</scope>
    <source>
        <strain evidence="2 3">Kfb</strain>
    </source>
</reference>
<dbReference type="AlphaFoldDB" id="A0A557SR98"/>
<sequence>MVKKITLLIPVIISAFVIGILGIISVPSDIKNVNINFSKGTIKIDEKLLTVEIADSDFDRQRWLTFRNDKPNLDSGLLLLYDKPDLYSMWLLNIKYPLDLMWFDQNGDIVYLKKDAQPCDNILDSSKCTFKNTKPAEFVLASSSGFIQHNNITESSKLEIISV</sequence>
<dbReference type="PANTHER" id="PTHR37953">
    <property type="entry name" value="UPF0127 PROTEIN MJ1496"/>
    <property type="match status" value="1"/>
</dbReference>
<dbReference type="RefSeq" id="WP_144734514.1">
    <property type="nucleotide sequence ID" value="NZ_ML675593.1"/>
</dbReference>
<comment type="caution">
    <text evidence="2">The sequence shown here is derived from an EMBL/GenBank/DDBJ whole genome shotgun (WGS) entry which is preliminary data.</text>
</comment>
<proteinExistence type="predicted"/>
<dbReference type="Pfam" id="PF02643">
    <property type="entry name" value="DUF192"/>
    <property type="match status" value="1"/>
</dbReference>
<keyword evidence="1" id="KW-1133">Transmembrane helix</keyword>
<evidence type="ECO:0008006" key="4">
    <source>
        <dbReference type="Google" id="ProtNLM"/>
    </source>
</evidence>
<dbReference type="Proteomes" id="UP000315289">
    <property type="component" value="Unassembled WGS sequence"/>
</dbReference>
<protein>
    <recommendedName>
        <fullName evidence="4">DUF192 domain-containing protein</fullName>
    </recommendedName>
</protein>